<name>A0A2S6ANK3_9NOCA</name>
<feature type="region of interest" description="Disordered" evidence="1">
    <location>
        <begin position="1"/>
        <end position="28"/>
    </location>
</feature>
<evidence type="ECO:0000313" key="3">
    <source>
        <dbReference type="Proteomes" id="UP000239874"/>
    </source>
</evidence>
<protein>
    <recommendedName>
        <fullName evidence="4">YbaB/EbfC family DNA-binding protein</fullName>
    </recommendedName>
</protein>
<evidence type="ECO:0008006" key="4">
    <source>
        <dbReference type="Google" id="ProtNLM"/>
    </source>
</evidence>
<reference evidence="2 3" key="1">
    <citation type="submission" date="2018-02" db="EMBL/GenBank/DDBJ databases">
        <title>8 Nocardia nova and 1 Nocardia cyriacigeorgica strain used for evolution to TMP-SMX.</title>
        <authorList>
            <person name="Mehta H."/>
            <person name="Weng J."/>
            <person name="Shamoo Y."/>
        </authorList>
    </citation>
    <scope>NUCLEOTIDE SEQUENCE [LARGE SCALE GENOMIC DNA]</scope>
    <source>
        <strain evidence="2 3">MDA3139</strain>
    </source>
</reference>
<dbReference type="InterPro" id="IPR004401">
    <property type="entry name" value="YbaB/EbfC"/>
</dbReference>
<dbReference type="Pfam" id="PF02575">
    <property type="entry name" value="YbaB_DNA_bd"/>
    <property type="match status" value="1"/>
</dbReference>
<evidence type="ECO:0000313" key="2">
    <source>
        <dbReference type="EMBL" id="PPJ36766.1"/>
    </source>
</evidence>
<dbReference type="InterPro" id="IPR036894">
    <property type="entry name" value="YbaB-like_sf"/>
</dbReference>
<organism evidence="2 3">
    <name type="scientific">Nocardia nova</name>
    <dbReference type="NCBI Taxonomy" id="37330"/>
    <lineage>
        <taxon>Bacteria</taxon>
        <taxon>Bacillati</taxon>
        <taxon>Actinomycetota</taxon>
        <taxon>Actinomycetes</taxon>
        <taxon>Mycobacteriales</taxon>
        <taxon>Nocardiaceae</taxon>
        <taxon>Nocardia</taxon>
    </lineage>
</organism>
<feature type="compositionally biased region" description="Basic and acidic residues" evidence="1">
    <location>
        <begin position="1"/>
        <end position="22"/>
    </location>
</feature>
<dbReference type="Gene3D" id="3.30.1310.10">
    <property type="entry name" value="Nucleoid-associated protein YbaB-like domain"/>
    <property type="match status" value="1"/>
</dbReference>
<evidence type="ECO:0000256" key="1">
    <source>
        <dbReference type="SAM" id="MobiDB-lite"/>
    </source>
</evidence>
<gene>
    <name evidence="2" type="ORF">C5E45_18295</name>
</gene>
<dbReference type="AlphaFoldDB" id="A0A2S6ANK3"/>
<comment type="caution">
    <text evidence="2">The sequence shown here is derived from an EMBL/GenBank/DDBJ whole genome shotgun (WGS) entry which is preliminary data.</text>
</comment>
<dbReference type="SUPFAM" id="SSF82607">
    <property type="entry name" value="YbaB-like"/>
    <property type="match status" value="1"/>
</dbReference>
<accession>A0A2S6ANK3</accession>
<dbReference type="EMBL" id="PSZC01000012">
    <property type="protein sequence ID" value="PPJ36766.1"/>
    <property type="molecule type" value="Genomic_DNA"/>
</dbReference>
<dbReference type="Proteomes" id="UP000239874">
    <property type="component" value="Unassembled WGS sequence"/>
</dbReference>
<sequence>MPPSGDERGRESWRGGRDDNSRNRSPRPVAAVARSSWARCRHRVIVGCVEICSGSVASQGRSGVVDEWERQQIRSANDGLRSTLNSMQDDFEREIGELEKIQGKLAALRVRATTPNDLARVTVDGSGIVTEITIAEDAFRRSTPRQLTEDLNAAIRGGVEAAAQARAKILEPIQSVVDGMADIDEVMPGVPSMREVRERLSESRTRTE</sequence>
<dbReference type="GO" id="GO:0003677">
    <property type="term" value="F:DNA binding"/>
    <property type="evidence" value="ECO:0007669"/>
    <property type="project" value="InterPro"/>
</dbReference>
<proteinExistence type="predicted"/>